<keyword evidence="2" id="KW-1185">Reference proteome</keyword>
<accession>A0A1W6SS75</accession>
<gene>
    <name evidence="1" type="ORF">EBAPG3_013290</name>
</gene>
<dbReference type="KEGG" id="nlc:EBAPG3_013290"/>
<organism evidence="1 2">
    <name type="scientific">Nitrosospira lacus</name>
    <dbReference type="NCBI Taxonomy" id="1288494"/>
    <lineage>
        <taxon>Bacteria</taxon>
        <taxon>Pseudomonadati</taxon>
        <taxon>Pseudomonadota</taxon>
        <taxon>Betaproteobacteria</taxon>
        <taxon>Nitrosomonadales</taxon>
        <taxon>Nitrosomonadaceae</taxon>
        <taxon>Nitrosospira</taxon>
    </lineage>
</organism>
<dbReference type="EMBL" id="CP021106">
    <property type="protein sequence ID" value="ARO88664.1"/>
    <property type="molecule type" value="Genomic_DNA"/>
</dbReference>
<dbReference type="Proteomes" id="UP000012179">
    <property type="component" value="Chromosome"/>
</dbReference>
<evidence type="ECO:0000313" key="1">
    <source>
        <dbReference type="EMBL" id="ARO88664.1"/>
    </source>
</evidence>
<dbReference type="RefSeq" id="WP_004179451.1">
    <property type="nucleotide sequence ID" value="NZ_CP021106.3"/>
</dbReference>
<dbReference type="OrthoDB" id="8565411at2"/>
<protein>
    <submittedName>
        <fullName evidence="1">Uncharacterized protein</fullName>
    </submittedName>
</protein>
<sequence length="73" mass="8496">MSENILRKIDGPYVSQALKTLPDANKGKEDFMETVIEVPVLGLVRFKCKRMTGRQGKYRYRFWTAIEAFKVEP</sequence>
<evidence type="ECO:0000313" key="2">
    <source>
        <dbReference type="Proteomes" id="UP000012179"/>
    </source>
</evidence>
<dbReference type="AlphaFoldDB" id="A0A1W6SS75"/>
<proteinExistence type="predicted"/>
<name>A0A1W6SS75_9PROT</name>
<reference evidence="1 2" key="1">
    <citation type="journal article" date="2015" name="Int. J. Syst. Evol. Microbiol.">
        <title>Nitrosospira lacus sp. nov., a psychrotolerant, ammonia-oxidizing bacterium from sandy lake sediment.</title>
        <authorList>
            <person name="Urakawa H."/>
            <person name="Garcia J.C."/>
            <person name="Nielsen J.L."/>
            <person name="Le V.Q."/>
            <person name="Kozlowski J.A."/>
            <person name="Stein L.Y."/>
            <person name="Lim C.K."/>
            <person name="Pommerening-Roser A."/>
            <person name="Martens-Habbena W."/>
            <person name="Stahl D.A."/>
            <person name="Klotz M.G."/>
        </authorList>
    </citation>
    <scope>NUCLEOTIDE SEQUENCE [LARGE SCALE GENOMIC DNA]</scope>
    <source>
        <strain evidence="1 2">APG3</strain>
    </source>
</reference>